<protein>
    <recommendedName>
        <fullName evidence="3">Lipoprotein</fullName>
    </recommendedName>
</protein>
<name>A0ABV9NYV5_9FLAO</name>
<organism evidence="1 2">
    <name type="scientific">Flavobacterium ponti</name>
    <dbReference type="NCBI Taxonomy" id="665133"/>
    <lineage>
        <taxon>Bacteria</taxon>
        <taxon>Pseudomonadati</taxon>
        <taxon>Bacteroidota</taxon>
        <taxon>Flavobacteriia</taxon>
        <taxon>Flavobacteriales</taxon>
        <taxon>Flavobacteriaceae</taxon>
        <taxon>Flavobacterium</taxon>
    </lineage>
</organism>
<evidence type="ECO:0000313" key="2">
    <source>
        <dbReference type="Proteomes" id="UP001595885"/>
    </source>
</evidence>
<dbReference type="Proteomes" id="UP001595885">
    <property type="component" value="Unassembled WGS sequence"/>
</dbReference>
<dbReference type="EMBL" id="JBHSGW010000001">
    <property type="protein sequence ID" value="MFC4738538.1"/>
    <property type="molecule type" value="Genomic_DNA"/>
</dbReference>
<dbReference type="RefSeq" id="WP_379737518.1">
    <property type="nucleotide sequence ID" value="NZ_JBHSGW010000001.1"/>
</dbReference>
<evidence type="ECO:0000313" key="1">
    <source>
        <dbReference type="EMBL" id="MFC4738538.1"/>
    </source>
</evidence>
<keyword evidence="2" id="KW-1185">Reference proteome</keyword>
<dbReference type="PROSITE" id="PS51257">
    <property type="entry name" value="PROKAR_LIPOPROTEIN"/>
    <property type="match status" value="1"/>
</dbReference>
<sequence>MKYFTPIIALFIFISCASKQVINENEIVINSTSLTKVGNDYEMKITKILSDSRCPEGVECIWAGEVQLELEIYKNQKFEKTETLSINYKTVEQNKDFFAKYILIDKKVKDILVQPVKKEGQNIELKDYVLKVELECYK</sequence>
<evidence type="ECO:0008006" key="3">
    <source>
        <dbReference type="Google" id="ProtNLM"/>
    </source>
</evidence>
<accession>A0ABV9NYV5</accession>
<proteinExistence type="predicted"/>
<gene>
    <name evidence="1" type="ORF">ACFO3U_00870</name>
</gene>
<comment type="caution">
    <text evidence="1">The sequence shown here is derived from an EMBL/GenBank/DDBJ whole genome shotgun (WGS) entry which is preliminary data.</text>
</comment>
<reference evidence="2" key="1">
    <citation type="journal article" date="2019" name="Int. J. Syst. Evol. Microbiol.">
        <title>The Global Catalogue of Microorganisms (GCM) 10K type strain sequencing project: providing services to taxonomists for standard genome sequencing and annotation.</title>
        <authorList>
            <consortium name="The Broad Institute Genomics Platform"/>
            <consortium name="The Broad Institute Genome Sequencing Center for Infectious Disease"/>
            <person name="Wu L."/>
            <person name="Ma J."/>
        </authorList>
    </citation>
    <scope>NUCLEOTIDE SEQUENCE [LARGE SCALE GENOMIC DNA]</scope>
    <source>
        <strain evidence="2">CCUG 50349</strain>
    </source>
</reference>